<organism evidence="2 3">
    <name type="scientific">Meloidogyne enterolobii</name>
    <name type="common">Root-knot nematode worm</name>
    <name type="synonym">Meloidogyne mayaguensis</name>
    <dbReference type="NCBI Taxonomy" id="390850"/>
    <lineage>
        <taxon>Eukaryota</taxon>
        <taxon>Metazoa</taxon>
        <taxon>Ecdysozoa</taxon>
        <taxon>Nematoda</taxon>
        <taxon>Chromadorea</taxon>
        <taxon>Rhabditida</taxon>
        <taxon>Tylenchina</taxon>
        <taxon>Tylenchomorpha</taxon>
        <taxon>Tylenchoidea</taxon>
        <taxon>Meloidogynidae</taxon>
        <taxon>Meloidogyninae</taxon>
        <taxon>Meloidogyne</taxon>
    </lineage>
</organism>
<dbReference type="OrthoDB" id="5915550at2759"/>
<dbReference type="Proteomes" id="UP000580250">
    <property type="component" value="Unassembled WGS sequence"/>
</dbReference>
<gene>
    <name evidence="2" type="ORF">MENT_LOCUS52235</name>
</gene>
<evidence type="ECO:0000256" key="1">
    <source>
        <dbReference type="SAM" id="Phobius"/>
    </source>
</evidence>
<keyword evidence="1" id="KW-1133">Transmembrane helix</keyword>
<evidence type="ECO:0000313" key="2">
    <source>
        <dbReference type="EMBL" id="CAD2198878.1"/>
    </source>
</evidence>
<feature type="transmembrane region" description="Helical" evidence="1">
    <location>
        <begin position="79"/>
        <end position="100"/>
    </location>
</feature>
<dbReference type="InterPro" id="IPR036259">
    <property type="entry name" value="MFS_trans_sf"/>
</dbReference>
<accession>A0A6V7XHX7</accession>
<evidence type="ECO:0000313" key="3">
    <source>
        <dbReference type="Proteomes" id="UP000580250"/>
    </source>
</evidence>
<name>A0A6V7XHX7_MELEN</name>
<dbReference type="Gene3D" id="1.20.1250.20">
    <property type="entry name" value="MFS general substrate transporter like domains"/>
    <property type="match status" value="1"/>
</dbReference>
<dbReference type="AlphaFoldDB" id="A0A6V7XHX7"/>
<reference evidence="2 3" key="1">
    <citation type="submission" date="2020-08" db="EMBL/GenBank/DDBJ databases">
        <authorList>
            <person name="Koutsovoulos G."/>
            <person name="Danchin GJ E."/>
        </authorList>
    </citation>
    <scope>NUCLEOTIDE SEQUENCE [LARGE SCALE GENOMIC DNA]</scope>
</reference>
<sequence length="152" mass="17353">MWYFDKNQRAVGILCLIYGIWHFGTNWTTTLISFLQWDTTETLSIVDLAYIQAFGSLCNAVGSLAIGQMTDSIGPKIMFLFSTILTSIYFVGLGLCRTWMTFFLLQILRVGYQLDSTAEMYLATVTTERERTGAFDDFVNSSGYFHVFCSYR</sequence>
<feature type="transmembrane region" description="Helical" evidence="1">
    <location>
        <begin position="12"/>
        <end position="37"/>
    </location>
</feature>
<comment type="caution">
    <text evidence="2">The sequence shown here is derived from an EMBL/GenBank/DDBJ whole genome shotgun (WGS) entry which is preliminary data.</text>
</comment>
<keyword evidence="1" id="KW-0812">Transmembrane</keyword>
<dbReference type="SUPFAM" id="SSF103473">
    <property type="entry name" value="MFS general substrate transporter"/>
    <property type="match status" value="1"/>
</dbReference>
<dbReference type="EMBL" id="CAJEWN010001620">
    <property type="protein sequence ID" value="CAD2198878.1"/>
    <property type="molecule type" value="Genomic_DNA"/>
</dbReference>
<keyword evidence="1" id="KW-0472">Membrane</keyword>
<protein>
    <submittedName>
        <fullName evidence="2">Uncharacterized protein</fullName>
    </submittedName>
</protein>
<proteinExistence type="predicted"/>
<feature type="transmembrane region" description="Helical" evidence="1">
    <location>
        <begin position="49"/>
        <end position="67"/>
    </location>
</feature>